<name>A0A0F9RDW4_9ZZZZ</name>
<evidence type="ECO:0000313" key="3">
    <source>
        <dbReference type="EMBL" id="KKN53064.1"/>
    </source>
</evidence>
<feature type="region of interest" description="Disordered" evidence="2">
    <location>
        <begin position="1"/>
        <end position="20"/>
    </location>
</feature>
<dbReference type="EMBL" id="LAZR01000990">
    <property type="protein sequence ID" value="KKN53064.1"/>
    <property type="molecule type" value="Genomic_DNA"/>
</dbReference>
<gene>
    <name evidence="3" type="ORF">LCGC14_0606160</name>
</gene>
<sequence>MNKLTEDQSGETAEVKEKEEKRKIRVISEIDDLLGIQGQAYMKGQLKEALEYAEQIIDLATPENLQSFIREQRDLIAKIKGIQEEREEKERIRLRKEQIKLKLERIKKLKTELQQLEGEFNEVFQTEDFLKASEIIENAKILLSKLDNEKIKNIWDDLEKKCSDAKIRREIVKIADELIEESPELKKEFQFDDLKLRLSYLIQQTKEKGIADYLKKLKGIKADVLSAEKVYIKTSEKIEDLVNKIRNFKKNKKFQEAISNCEALIESAKSINKTKMVEEYSQILTQLREALKFEELKNKVQILNKDGIDLLKKGGISSSLEKFKLIKESITQYLELF</sequence>
<protein>
    <submittedName>
        <fullName evidence="3">Uncharacterized protein</fullName>
    </submittedName>
</protein>
<evidence type="ECO:0000256" key="2">
    <source>
        <dbReference type="SAM" id="MobiDB-lite"/>
    </source>
</evidence>
<evidence type="ECO:0000256" key="1">
    <source>
        <dbReference type="SAM" id="Coils"/>
    </source>
</evidence>
<dbReference type="AlphaFoldDB" id="A0A0F9RDW4"/>
<feature type="coiled-coil region" evidence="1">
    <location>
        <begin position="72"/>
        <end position="126"/>
    </location>
</feature>
<comment type="caution">
    <text evidence="3">The sequence shown here is derived from an EMBL/GenBank/DDBJ whole genome shotgun (WGS) entry which is preliminary data.</text>
</comment>
<proteinExistence type="predicted"/>
<organism evidence="3">
    <name type="scientific">marine sediment metagenome</name>
    <dbReference type="NCBI Taxonomy" id="412755"/>
    <lineage>
        <taxon>unclassified sequences</taxon>
        <taxon>metagenomes</taxon>
        <taxon>ecological metagenomes</taxon>
    </lineage>
</organism>
<reference evidence="3" key="1">
    <citation type="journal article" date="2015" name="Nature">
        <title>Complex archaea that bridge the gap between prokaryotes and eukaryotes.</title>
        <authorList>
            <person name="Spang A."/>
            <person name="Saw J.H."/>
            <person name="Jorgensen S.L."/>
            <person name="Zaremba-Niedzwiedzka K."/>
            <person name="Martijn J."/>
            <person name="Lind A.E."/>
            <person name="van Eijk R."/>
            <person name="Schleper C."/>
            <person name="Guy L."/>
            <person name="Ettema T.J."/>
        </authorList>
    </citation>
    <scope>NUCLEOTIDE SEQUENCE</scope>
</reference>
<accession>A0A0F9RDW4</accession>
<keyword evidence="1" id="KW-0175">Coiled coil</keyword>
<feature type="coiled-coil region" evidence="1">
    <location>
        <begin position="231"/>
        <end position="297"/>
    </location>
</feature>